<dbReference type="STRING" id="755178.Cyan10605_0158"/>
<evidence type="ECO:0000256" key="1">
    <source>
        <dbReference type="SAM" id="Phobius"/>
    </source>
</evidence>
<protein>
    <recommendedName>
        <fullName evidence="5">DUF3153 domain-containing protein</fullName>
    </recommendedName>
</protein>
<dbReference type="Pfam" id="PF11353">
    <property type="entry name" value="DUF3153"/>
    <property type="match status" value="1"/>
</dbReference>
<proteinExistence type="predicted"/>
<dbReference type="AlphaFoldDB" id="K9Z176"/>
<dbReference type="InterPro" id="IPR021499">
    <property type="entry name" value="DUF3153"/>
</dbReference>
<dbReference type="PATRIC" id="fig|755178.3.peg.164"/>
<organism evidence="3 4">
    <name type="scientific">Cyanobacterium aponinum (strain PCC 10605)</name>
    <dbReference type="NCBI Taxonomy" id="755178"/>
    <lineage>
        <taxon>Bacteria</taxon>
        <taxon>Bacillati</taxon>
        <taxon>Cyanobacteriota</taxon>
        <taxon>Cyanophyceae</taxon>
        <taxon>Oscillatoriophycideae</taxon>
        <taxon>Chroococcales</taxon>
        <taxon>Geminocystaceae</taxon>
        <taxon>Cyanobacterium</taxon>
    </lineage>
</organism>
<keyword evidence="4" id="KW-1185">Reference proteome</keyword>
<evidence type="ECO:0000313" key="3">
    <source>
        <dbReference type="EMBL" id="AFZ52315.1"/>
    </source>
</evidence>
<feature type="signal peptide" evidence="2">
    <location>
        <begin position="1"/>
        <end position="20"/>
    </location>
</feature>
<dbReference type="HOGENOM" id="CLU_088265_0_0_3"/>
<keyword evidence="1" id="KW-0472">Membrane</keyword>
<dbReference type="EMBL" id="CP003947">
    <property type="protein sequence ID" value="AFZ52315.1"/>
    <property type="molecule type" value="Genomic_DNA"/>
</dbReference>
<feature type="transmembrane region" description="Helical" evidence="1">
    <location>
        <begin position="210"/>
        <end position="235"/>
    </location>
</feature>
<dbReference type="eggNOG" id="ENOG502ZBK0">
    <property type="taxonomic scope" value="Bacteria"/>
</dbReference>
<dbReference type="OrthoDB" id="458293at2"/>
<dbReference type="Proteomes" id="UP000010480">
    <property type="component" value="Chromosome"/>
</dbReference>
<name>K9Z176_CYAAP</name>
<dbReference type="KEGG" id="can:Cyan10605_0158"/>
<feature type="chain" id="PRO_5003938630" description="DUF3153 domain-containing protein" evidence="2">
    <location>
        <begin position="21"/>
        <end position="243"/>
    </location>
</feature>
<gene>
    <name evidence="3" type="ordered locus">Cyan10605_0158</name>
</gene>
<sequence precursor="true">MKKIFIFLALCLCLTGCVRYDVGIQFPQANHGTMIQHIKLGEQLTNFSEKEGNAWLNSIERRALKLQGKSKRLSQDELVVTIPFSNGQDLVKKFNQFFIPTLGDKSSQKISDDNSNSLLDLSAKMSIKQNNLLFLERNTLNFDADLTPLGVVSSEGNIIISSGDLINLQIQFDFPLGAKLTTNEFAQWEKLPNNQYNIQLSAGQINQLQAVFWLPNYIGLGASAIALFIILGFYLKYQKLPLI</sequence>
<keyword evidence="1" id="KW-1133">Transmembrane helix</keyword>
<reference evidence="4" key="1">
    <citation type="journal article" date="2013" name="Proc. Natl. Acad. Sci. U.S.A.">
        <title>Improving the coverage of the cyanobacterial phylum using diversity-driven genome sequencing.</title>
        <authorList>
            <person name="Shih P.M."/>
            <person name="Wu D."/>
            <person name="Latifi A."/>
            <person name="Axen S.D."/>
            <person name="Fewer D.P."/>
            <person name="Talla E."/>
            <person name="Calteau A."/>
            <person name="Cai F."/>
            <person name="Tandeau de Marsac N."/>
            <person name="Rippka R."/>
            <person name="Herdman M."/>
            <person name="Sivonen K."/>
            <person name="Coursin T."/>
            <person name="Laurent T."/>
            <person name="Goodwin L."/>
            <person name="Nolan M."/>
            <person name="Davenport K.W."/>
            <person name="Han C.S."/>
            <person name="Rubin E.M."/>
            <person name="Eisen J.A."/>
            <person name="Woyke T."/>
            <person name="Gugger M."/>
            <person name="Kerfeld C.A."/>
        </authorList>
    </citation>
    <scope>NUCLEOTIDE SEQUENCE [LARGE SCALE GENOMIC DNA]</scope>
    <source>
        <strain evidence="4">PCC 10605</strain>
    </source>
</reference>
<evidence type="ECO:0000313" key="4">
    <source>
        <dbReference type="Proteomes" id="UP000010480"/>
    </source>
</evidence>
<evidence type="ECO:0000256" key="2">
    <source>
        <dbReference type="SAM" id="SignalP"/>
    </source>
</evidence>
<evidence type="ECO:0008006" key="5">
    <source>
        <dbReference type="Google" id="ProtNLM"/>
    </source>
</evidence>
<accession>K9Z176</accession>
<dbReference type="RefSeq" id="WP_015218047.1">
    <property type="nucleotide sequence ID" value="NC_019776.1"/>
</dbReference>
<keyword evidence="1" id="KW-0812">Transmembrane</keyword>
<keyword evidence="2" id="KW-0732">Signal</keyword>